<name>A0A4W5KI59_9TELE</name>
<accession>A0A4W5KI59</accession>
<evidence type="ECO:0000259" key="1">
    <source>
        <dbReference type="PROSITE" id="PS50057"/>
    </source>
</evidence>
<reference evidence="2" key="3">
    <citation type="submission" date="2025-09" db="UniProtKB">
        <authorList>
            <consortium name="Ensembl"/>
        </authorList>
    </citation>
    <scope>IDENTIFICATION</scope>
</reference>
<dbReference type="AlphaFoldDB" id="A0A4W5KI59"/>
<dbReference type="SUPFAM" id="SSF54236">
    <property type="entry name" value="Ubiquitin-like"/>
    <property type="match status" value="1"/>
</dbReference>
<reference evidence="2" key="2">
    <citation type="submission" date="2025-08" db="UniProtKB">
        <authorList>
            <consortium name="Ensembl"/>
        </authorList>
    </citation>
    <scope>IDENTIFICATION</scope>
</reference>
<keyword evidence="3" id="KW-1185">Reference proteome</keyword>
<dbReference type="InterPro" id="IPR014352">
    <property type="entry name" value="FERM/acyl-CoA-bd_prot_sf"/>
</dbReference>
<reference evidence="3" key="1">
    <citation type="submission" date="2018-06" db="EMBL/GenBank/DDBJ databases">
        <title>Genome assembly of Danube salmon.</title>
        <authorList>
            <person name="Macqueen D.J."/>
            <person name="Gundappa M.K."/>
        </authorList>
    </citation>
    <scope>NUCLEOTIDE SEQUENCE [LARGE SCALE GENOMIC DNA]</scope>
</reference>
<dbReference type="STRING" id="62062.ENSHHUP00000011691"/>
<organism evidence="2 3">
    <name type="scientific">Hucho hucho</name>
    <name type="common">huchen</name>
    <dbReference type="NCBI Taxonomy" id="62062"/>
    <lineage>
        <taxon>Eukaryota</taxon>
        <taxon>Metazoa</taxon>
        <taxon>Chordata</taxon>
        <taxon>Craniata</taxon>
        <taxon>Vertebrata</taxon>
        <taxon>Euteleostomi</taxon>
        <taxon>Actinopterygii</taxon>
        <taxon>Neopterygii</taxon>
        <taxon>Teleostei</taxon>
        <taxon>Protacanthopterygii</taxon>
        <taxon>Salmoniformes</taxon>
        <taxon>Salmonidae</taxon>
        <taxon>Salmoninae</taxon>
        <taxon>Hucho</taxon>
    </lineage>
</organism>
<evidence type="ECO:0000313" key="3">
    <source>
        <dbReference type="Proteomes" id="UP000314982"/>
    </source>
</evidence>
<dbReference type="PROSITE" id="PS50057">
    <property type="entry name" value="FERM_3"/>
    <property type="match status" value="1"/>
</dbReference>
<feature type="domain" description="FERM" evidence="1">
    <location>
        <begin position="10"/>
        <end position="129"/>
    </location>
</feature>
<dbReference type="InterPro" id="IPR029071">
    <property type="entry name" value="Ubiquitin-like_domsf"/>
</dbReference>
<dbReference type="Proteomes" id="UP000314982">
    <property type="component" value="Unassembled WGS sequence"/>
</dbReference>
<dbReference type="FunFam" id="3.10.20.90:FF:000203">
    <property type="entry name" value="FERM and PDZ domain containing 1"/>
    <property type="match status" value="1"/>
</dbReference>
<dbReference type="InterPro" id="IPR000299">
    <property type="entry name" value="FERM_domain"/>
</dbReference>
<sequence>MDNSLLFMPNVLKVYLENGQTKSFKFDSNTSIKDVILTLQEKLSVKSIEHFSLMLEHRNEGSASKLMILHEQEMLTQVTQRPGAHKMKCFFRISFVPKDPVDLLRRDAVAFEYLYVQVIHSTWKTTLPD</sequence>
<proteinExistence type="predicted"/>
<dbReference type="Ensembl" id="ENSHHUT00000012055.1">
    <property type="protein sequence ID" value="ENSHHUP00000011691.1"/>
    <property type="gene ID" value="ENSHHUG00000007134.1"/>
</dbReference>
<dbReference type="PANTHER" id="PTHR46221">
    <property type="entry name" value="FERM AND PDZ DOMAIN-CONTAINING PROTEIN FAMILY MEMBER"/>
    <property type="match status" value="1"/>
</dbReference>
<dbReference type="GeneTree" id="ENSGT00950000183035"/>
<dbReference type="Pfam" id="PF21989">
    <property type="entry name" value="RA_2"/>
    <property type="match status" value="1"/>
</dbReference>
<protein>
    <recommendedName>
        <fullName evidence="1">FERM domain-containing protein</fullName>
    </recommendedName>
</protein>
<evidence type="ECO:0000313" key="2">
    <source>
        <dbReference type="Ensembl" id="ENSHHUP00000011691.1"/>
    </source>
</evidence>
<dbReference type="PANTHER" id="PTHR46221:SF4">
    <property type="entry name" value="FERM AND PDZ DOMAIN-CONTAINING PROTEIN 4"/>
    <property type="match status" value="1"/>
</dbReference>
<dbReference type="Gene3D" id="3.10.20.90">
    <property type="entry name" value="Phosphatidylinositol 3-kinase Catalytic Subunit, Chain A, domain 1"/>
    <property type="match status" value="1"/>
</dbReference>
<dbReference type="Gene3D" id="1.20.80.10">
    <property type="match status" value="1"/>
</dbReference>